<sequence>MPAAGHVPFEELVRRNTGAAWVRRQWLSTAVDQALTAPPTTTPSTRLVLITGEPGAGKTGMLAGLADAHPDWLRYFIGAVDNGGREPGDIASFLLSVGHQLAHQRPELFDVERLSVVVAQHFGDVRPGASATGIRIKDLTVSPFHRTATLVVQQSADSLGGTALGVDIGTAHLEPRLLTPDNLAQLALIGPARVLLDQDPAARIVILLDALDEAAASGEAGSLLHWLATDAALPANVNIVMSSRPHSALGRLRSSRGAQLVEIDLDPGTRHVREDLLAFAGKVLGTAEVNATVEAKGLLPDQFQRRVATRASGNFLYLASYARALTDALADADDAVIGRLLDLDSLPPRLAGIYGLFVETAREQIEAFGSIRLDDAPPGRGTTAYAWETVGQPLLGILTVAQEPLTEKQLAELSAVPVRRRHIRNIIARLRWLLDLRDGRIALYHSSVGEFLVSDLARERHEDCWVDETEWHEQIVSHYRGSAASWPQVDWSSVDRYGLAHLAHHVLKAGSRVSADAAELPCAGLLHAIRTEFGAERRFLDLVDRIAHHVAGHALSGVGLPALMYLGVVRHQAARPSAASPPLLGLLARLGRRKEAVERATSIPPSIQQFAAIGEILRYPGPEDGGPSRADLLELLVESALTIPLDRSALVHVRSAVETAAELLAPRDLDRALRLWQHGQQLGGSPSPREPDALYRAAATAEQDPYRAAALITKMAEEQWKDLLDLAQRAGHQYAADLLRRAEAALQESEPAALLLGFARLSVQWTHCDAAVAECFRTRIRAQAHEVRADERASWALLEAARLLAESDRSTARDLLAPLDTMKVNGFSGGALLGAARLWNSWGEPERAAALADRYLAVFHDPWSRFEARSAAGRLSDADARSTIEEILARIPGPPSDPDAHPMAVSDRDTELATVVRRMAQYDLDRAFRIAGRIYRTNWMPSWIPRYATAPNPLRDIQGEDRNSVLAALAHIHLDRGETTQARAILDELLVTEHAPLVGGGVFSYLHSSSPKPSATAEGNGRDDDLFGEMALHNLHNDWSARVRRRFFQDPADVVRAVELGGHGSLDTVVRRFAERLAENDRPHSLALVRSIATPEERAIGLATLHVAAHSTAAADSRHGTEAEGYSSELDDTLTKVPRRRWTIHDGPDGEALAYLRPDHRLRFELATRAKYTCREDLDAIRDLPYLYHAALSSFFASVSEDYADAQVRSAPVHPSFEEVHRRNLRMSQEFHASGLLIDITQAIAAFHEYRASQKAPGRPSRASEVRIANPLYAAVVDLVTTDPGPGSAFEQRVRRLWEQGTPSPAVAGLLVFAAEARPERRNELFALARQLVLAADSGTLSGQETLAILAASPLLGPLVEPAALFRKAAFPMGTKADFFAVALARDPAVAMSMFYEVLSHSWRDAMTLLERVADKLPDLLDPSAMAALGSAIGRGLAVTSPAAGLPDVIDGVYLTELTESG</sequence>
<dbReference type="Proteomes" id="UP001553843">
    <property type="component" value="Unassembled WGS sequence"/>
</dbReference>
<organism evidence="1 2">
    <name type="scientific">Streptomyces huasconensis</name>
    <dbReference type="NCBI Taxonomy" id="1854574"/>
    <lineage>
        <taxon>Bacteria</taxon>
        <taxon>Bacillati</taxon>
        <taxon>Actinomycetota</taxon>
        <taxon>Actinomycetes</taxon>
        <taxon>Kitasatosporales</taxon>
        <taxon>Streptomycetaceae</taxon>
        <taxon>Streptomyces</taxon>
    </lineage>
</organism>
<name>A0ABV3LRH6_9ACTN</name>
<dbReference type="PANTHER" id="PTHR10039">
    <property type="entry name" value="AMELOGENIN"/>
    <property type="match status" value="1"/>
</dbReference>
<evidence type="ECO:0000313" key="1">
    <source>
        <dbReference type="EMBL" id="MEW2362054.1"/>
    </source>
</evidence>
<evidence type="ECO:0008006" key="3">
    <source>
        <dbReference type="Google" id="ProtNLM"/>
    </source>
</evidence>
<dbReference type="SUPFAM" id="SSF52540">
    <property type="entry name" value="P-loop containing nucleoside triphosphate hydrolases"/>
    <property type="match status" value="1"/>
</dbReference>
<keyword evidence="2" id="KW-1185">Reference proteome</keyword>
<reference evidence="1 2" key="1">
    <citation type="submission" date="2024-06" db="EMBL/GenBank/DDBJ databases">
        <title>The Natural Products Discovery Center: Release of the First 8490 Sequenced Strains for Exploring Actinobacteria Biosynthetic Diversity.</title>
        <authorList>
            <person name="Kalkreuter E."/>
            <person name="Kautsar S.A."/>
            <person name="Yang D."/>
            <person name="Bader C.D."/>
            <person name="Teijaro C.N."/>
            <person name="Fluegel L."/>
            <person name="Davis C.M."/>
            <person name="Simpson J.R."/>
            <person name="Lauterbach L."/>
            <person name="Steele A.D."/>
            <person name="Gui C."/>
            <person name="Meng S."/>
            <person name="Li G."/>
            <person name="Viehrig K."/>
            <person name="Ye F."/>
            <person name="Su P."/>
            <person name="Kiefer A.F."/>
            <person name="Nichols A."/>
            <person name="Cepeda A.J."/>
            <person name="Yan W."/>
            <person name="Fan B."/>
            <person name="Jiang Y."/>
            <person name="Adhikari A."/>
            <person name="Zheng C.-J."/>
            <person name="Schuster L."/>
            <person name="Cowan T.M."/>
            <person name="Smanski M.J."/>
            <person name="Chevrette M.G."/>
            <person name="De Carvalho L.P.S."/>
            <person name="Shen B."/>
        </authorList>
    </citation>
    <scope>NUCLEOTIDE SEQUENCE [LARGE SCALE GENOMIC DNA]</scope>
    <source>
        <strain evidence="1 2">NPDC047833</strain>
    </source>
</reference>
<evidence type="ECO:0000313" key="2">
    <source>
        <dbReference type="Proteomes" id="UP001553843"/>
    </source>
</evidence>
<dbReference type="EMBL" id="JBEYRS010000003">
    <property type="protein sequence ID" value="MEW2362054.1"/>
    <property type="molecule type" value="Genomic_DNA"/>
</dbReference>
<dbReference type="RefSeq" id="WP_359771541.1">
    <property type="nucleotide sequence ID" value="NZ_JBEYRR010000001.1"/>
</dbReference>
<comment type="caution">
    <text evidence="1">The sequence shown here is derived from an EMBL/GenBank/DDBJ whole genome shotgun (WGS) entry which is preliminary data.</text>
</comment>
<gene>
    <name evidence="1" type="ORF">AB0887_08830</name>
</gene>
<accession>A0ABV3LRH6</accession>
<dbReference type="InterPro" id="IPR027417">
    <property type="entry name" value="P-loop_NTPase"/>
</dbReference>
<proteinExistence type="predicted"/>
<protein>
    <recommendedName>
        <fullName evidence="3">AAA+ ATPase domain-containing protein</fullName>
    </recommendedName>
</protein>